<evidence type="ECO:0000313" key="11">
    <source>
        <dbReference type="EMBL" id="MDX5895147.1"/>
    </source>
</evidence>
<comment type="caution">
    <text evidence="11">The sequence shown here is derived from an EMBL/GenBank/DDBJ whole genome shotgun (WGS) entry which is preliminary data.</text>
</comment>
<dbReference type="Pfam" id="PF14579">
    <property type="entry name" value="HHH_6"/>
    <property type="match status" value="1"/>
</dbReference>
<comment type="catalytic activity">
    <reaction evidence="9">
        <text>DNA(n) + a 2'-deoxyribonucleoside 5'-triphosphate = DNA(n+1) + diphosphate</text>
        <dbReference type="Rhea" id="RHEA:22508"/>
        <dbReference type="Rhea" id="RHEA-COMP:17339"/>
        <dbReference type="Rhea" id="RHEA-COMP:17340"/>
        <dbReference type="ChEBI" id="CHEBI:33019"/>
        <dbReference type="ChEBI" id="CHEBI:61560"/>
        <dbReference type="ChEBI" id="CHEBI:173112"/>
        <dbReference type="EC" id="2.7.7.7"/>
    </reaction>
</comment>
<dbReference type="Pfam" id="PF17657">
    <property type="entry name" value="DNA_pol3_finger"/>
    <property type="match status" value="1"/>
</dbReference>
<gene>
    <name evidence="11" type="ORF">SIL72_14060</name>
</gene>
<evidence type="ECO:0000256" key="6">
    <source>
        <dbReference type="ARBA" id="ARBA00022763"/>
    </source>
</evidence>
<dbReference type="InterPro" id="IPR011708">
    <property type="entry name" value="DNA_pol3_alpha_NTPase_dom"/>
</dbReference>
<evidence type="ECO:0000256" key="2">
    <source>
        <dbReference type="ARBA" id="ARBA00022490"/>
    </source>
</evidence>
<proteinExistence type="predicted"/>
<sequence>MFTHQSTHLHVRSGYSWGYGTARPEELVRLAAEIGMKSLALTDQDSLFGVPTFLESCSEYGIAPIVGAEITMEDCRHLVLLAKSEAGYRNLCRLITSYRCSSEDRRRPHCSVERLLENAEGLICLTGAIPFGYISAPLLSNDTKTARHRADTLREAFGDGRLYVEITNDLTAGSRRRVSAVHRFARECGLPTVAANEVAYLVREDHRLHEVLAAASSLSPLPPPDYRPTDQLYLKDSRKMMKPFEGYPDALRNTEAIAERCAGVVSSSGKVHMPTANLKYGERTEKKLVRLATAGARRRYSEGEMPEVKRRLRRELSCIFALGFAPYFLLAREAVEIAKTEGLPVTGRGSSANSLVAHCLGITQPEPLSNRLLFERFLHEERIDPPDIDLDFSSTGREIVRNELVRRYEHLGVAETATVSTLSLRGAVRVAARALGHSPTEINALSKGVPSRFTDREHVYNSVSGWDEALFEPSMRGHRLQDRERYSLLLDLSWRLRGKLHQAGTHSGGLVFGTDSLHLSEIVPLEPSGIDGLLRVQADKDDLELLGLPKLDLLVLRIHDALHHAGELVSKRLSDEGKVDEGQKINPLSPPLEDKETYALIRTGKNIGMFQVESPGQMHLSQRLKPRRFEDLVAQISLFRPGPVRGDLVTPYVLRRNGLEPYRAITEKLEEVLRPTYGVLVYQEQVLEVAQAVAGFSFKEGDLLRRAMTKDRGPGAMDSIREEFTGRAMELRVPEREAGEVFGWIEGFSGYGFPKAHAASFAAITYASAYMRRHYPAEFFTGILDSQPMGFFSPRTVLNEARRVGVGILQPDIHLSGRGFTVEDGGSSVRVGLSYCKGLSLRAMDSILEEREKSPFVSVADLYRRTDVERDSLENLIRGSYLDTLANGSPSRTRGKLLAEASRLPKKKRRSGQDEIPVHPASWWFSSKSSVEYLPASTEDTEQDQWNVLGLNVSSHPLTANRKALTSLGAVAASEVMSFPSGTSRSQVRVAGLLETLQRPPTKSGRVVHFLLIEDESGVLQATIFEDVYRKYGHVLHESGSYLLDGVVERDRRRGASYLVSRIQSLDAVLQGTAGTVPDVVAAGSGAFVRARRRDRRAG</sequence>
<name>A0AB35T6G7_RUBRA</name>
<dbReference type="AlphaFoldDB" id="A0AB35T6G7"/>
<dbReference type="InterPro" id="IPR003141">
    <property type="entry name" value="Pol/His_phosphatase_N"/>
</dbReference>
<dbReference type="Pfam" id="PF02811">
    <property type="entry name" value="PHP"/>
    <property type="match status" value="1"/>
</dbReference>
<evidence type="ECO:0000259" key="10">
    <source>
        <dbReference type="SMART" id="SM00481"/>
    </source>
</evidence>
<keyword evidence="8" id="KW-0234">DNA repair</keyword>
<dbReference type="GO" id="GO:0003887">
    <property type="term" value="F:DNA-directed DNA polymerase activity"/>
    <property type="evidence" value="ECO:0007669"/>
    <property type="project" value="UniProtKB-KW"/>
</dbReference>
<dbReference type="SUPFAM" id="SSF89550">
    <property type="entry name" value="PHP domain-like"/>
    <property type="match status" value="1"/>
</dbReference>
<protein>
    <recommendedName>
        <fullName evidence="1">DNA-directed DNA polymerase</fullName>
        <ecNumber evidence="1">2.7.7.7</ecNumber>
    </recommendedName>
</protein>
<keyword evidence="3 11" id="KW-0808">Transferase</keyword>
<evidence type="ECO:0000256" key="1">
    <source>
        <dbReference type="ARBA" id="ARBA00012417"/>
    </source>
</evidence>
<evidence type="ECO:0000256" key="4">
    <source>
        <dbReference type="ARBA" id="ARBA00022695"/>
    </source>
</evidence>
<organism evidence="11 12">
    <name type="scientific">Rubrobacter radiotolerans</name>
    <name type="common">Arthrobacter radiotolerans</name>
    <dbReference type="NCBI Taxonomy" id="42256"/>
    <lineage>
        <taxon>Bacteria</taxon>
        <taxon>Bacillati</taxon>
        <taxon>Actinomycetota</taxon>
        <taxon>Rubrobacteria</taxon>
        <taxon>Rubrobacterales</taxon>
        <taxon>Rubrobacteraceae</taxon>
        <taxon>Rubrobacter</taxon>
    </lineage>
</organism>
<dbReference type="InterPro" id="IPR004013">
    <property type="entry name" value="PHP_dom"/>
</dbReference>
<dbReference type="CDD" id="cd04485">
    <property type="entry name" value="DnaE_OBF"/>
    <property type="match status" value="1"/>
</dbReference>
<evidence type="ECO:0000256" key="5">
    <source>
        <dbReference type="ARBA" id="ARBA00022705"/>
    </source>
</evidence>
<evidence type="ECO:0000256" key="8">
    <source>
        <dbReference type="ARBA" id="ARBA00023204"/>
    </source>
</evidence>
<dbReference type="EMBL" id="JAWXXX010000001">
    <property type="protein sequence ID" value="MDX5895147.1"/>
    <property type="molecule type" value="Genomic_DNA"/>
</dbReference>
<evidence type="ECO:0000313" key="12">
    <source>
        <dbReference type="Proteomes" id="UP001281130"/>
    </source>
</evidence>
<dbReference type="RefSeq" id="WP_084362594.1">
    <property type="nucleotide sequence ID" value="NZ_JAWXXX010000001.1"/>
</dbReference>
<dbReference type="InterPro" id="IPR040982">
    <property type="entry name" value="DNA_pol3_finger"/>
</dbReference>
<dbReference type="Gene3D" id="3.20.20.140">
    <property type="entry name" value="Metal-dependent hydrolases"/>
    <property type="match status" value="1"/>
</dbReference>
<keyword evidence="4 11" id="KW-0548">Nucleotidyltransferase</keyword>
<dbReference type="EC" id="2.7.7.7" evidence="1"/>
<dbReference type="InterPro" id="IPR004805">
    <property type="entry name" value="DnaE2/DnaE/PolC"/>
</dbReference>
<dbReference type="GO" id="GO:0006281">
    <property type="term" value="P:DNA repair"/>
    <property type="evidence" value="ECO:0007669"/>
    <property type="project" value="UniProtKB-KW"/>
</dbReference>
<dbReference type="GO" id="GO:0008408">
    <property type="term" value="F:3'-5' exonuclease activity"/>
    <property type="evidence" value="ECO:0007669"/>
    <property type="project" value="InterPro"/>
</dbReference>
<dbReference type="Pfam" id="PF07733">
    <property type="entry name" value="DNA_pol3_alpha"/>
    <property type="match status" value="1"/>
</dbReference>
<reference evidence="11" key="1">
    <citation type="submission" date="2023-11" db="EMBL/GenBank/DDBJ databases">
        <title>MicrobeMod: A computational toolkit for identifying prokaryotic methylation and restriction-modification with nanopore sequencing.</title>
        <authorList>
            <person name="Crits-Christoph A."/>
            <person name="Kang S.C."/>
            <person name="Lee H."/>
            <person name="Ostrov N."/>
        </authorList>
    </citation>
    <scope>NUCLEOTIDE SEQUENCE</scope>
    <source>
        <strain evidence="11">ATCC 51242</strain>
    </source>
</reference>
<feature type="domain" description="Polymerase/histidinol phosphatase N-terminal" evidence="10">
    <location>
        <begin position="7"/>
        <end position="74"/>
    </location>
</feature>
<dbReference type="NCBIfam" id="TIGR00594">
    <property type="entry name" value="polc"/>
    <property type="match status" value="1"/>
</dbReference>
<dbReference type="Gene3D" id="1.10.150.870">
    <property type="match status" value="1"/>
</dbReference>
<dbReference type="PANTHER" id="PTHR32294">
    <property type="entry name" value="DNA POLYMERASE III SUBUNIT ALPHA"/>
    <property type="match status" value="1"/>
</dbReference>
<dbReference type="PANTHER" id="PTHR32294:SF4">
    <property type="entry name" value="ERROR-PRONE DNA POLYMERASE"/>
    <property type="match status" value="1"/>
</dbReference>
<evidence type="ECO:0000256" key="7">
    <source>
        <dbReference type="ARBA" id="ARBA00022932"/>
    </source>
</evidence>
<dbReference type="SMART" id="SM00481">
    <property type="entry name" value="POLIIIAc"/>
    <property type="match status" value="1"/>
</dbReference>
<accession>A0AB35T6G7</accession>
<keyword evidence="2" id="KW-0963">Cytoplasm</keyword>
<dbReference type="Proteomes" id="UP001281130">
    <property type="component" value="Unassembled WGS sequence"/>
</dbReference>
<dbReference type="GO" id="GO:0006260">
    <property type="term" value="P:DNA replication"/>
    <property type="evidence" value="ECO:0007669"/>
    <property type="project" value="UniProtKB-KW"/>
</dbReference>
<keyword evidence="5" id="KW-0235">DNA replication</keyword>
<evidence type="ECO:0000256" key="9">
    <source>
        <dbReference type="ARBA" id="ARBA00049244"/>
    </source>
</evidence>
<keyword evidence="7" id="KW-0239">DNA-directed DNA polymerase</keyword>
<dbReference type="InterPro" id="IPR029460">
    <property type="entry name" value="DNAPol_HHH"/>
</dbReference>
<keyword evidence="6" id="KW-0227">DNA damage</keyword>
<evidence type="ECO:0000256" key="3">
    <source>
        <dbReference type="ARBA" id="ARBA00022679"/>
    </source>
</evidence>
<dbReference type="InterPro" id="IPR016195">
    <property type="entry name" value="Pol/histidinol_Pase-like"/>
</dbReference>